<dbReference type="InterPro" id="IPR036513">
    <property type="entry name" value="STAS_dom_sf"/>
</dbReference>
<keyword evidence="2" id="KW-1185">Reference proteome</keyword>
<reference evidence="1 2" key="1">
    <citation type="submission" date="2020-03" db="EMBL/GenBank/DDBJ databases">
        <title>Salinimicrobium sp. nov, isolated from SCS.</title>
        <authorList>
            <person name="Cao W.R."/>
        </authorList>
    </citation>
    <scope>NUCLEOTIDE SEQUENCE [LARGE SCALE GENOMIC DNA]</scope>
    <source>
        <strain evidence="2">J15B91</strain>
    </source>
</reference>
<dbReference type="InterPro" id="IPR038396">
    <property type="entry name" value="SpoIIAA-like_sf"/>
</dbReference>
<dbReference type="SUPFAM" id="SSF52091">
    <property type="entry name" value="SpoIIaa-like"/>
    <property type="match status" value="1"/>
</dbReference>
<feature type="non-terminal residue" evidence="1">
    <location>
        <position position="106"/>
    </location>
</feature>
<dbReference type="Gene3D" id="3.40.50.10600">
    <property type="entry name" value="SpoIIaa-like domains"/>
    <property type="match status" value="1"/>
</dbReference>
<organism evidence="1 2">
    <name type="scientific">Salinimicrobium oceani</name>
    <dbReference type="NCBI Taxonomy" id="2722702"/>
    <lineage>
        <taxon>Bacteria</taxon>
        <taxon>Pseudomonadati</taxon>
        <taxon>Bacteroidota</taxon>
        <taxon>Flavobacteriia</taxon>
        <taxon>Flavobacteriales</taxon>
        <taxon>Flavobacteriaceae</taxon>
        <taxon>Salinimicrobium</taxon>
    </lineage>
</organism>
<dbReference type="Pfam" id="PF11964">
    <property type="entry name" value="SpoIIAA-like"/>
    <property type="match status" value="1"/>
</dbReference>
<accession>A0ABX1D523</accession>
<comment type="caution">
    <text evidence="1">The sequence shown here is derived from an EMBL/GenBank/DDBJ whole genome shotgun (WGS) entry which is preliminary data.</text>
</comment>
<protein>
    <submittedName>
        <fullName evidence="1">STAS/SEC14 domain-containing protein</fullName>
    </submittedName>
</protein>
<gene>
    <name evidence="1" type="ORF">HC175_21220</name>
</gene>
<dbReference type="InterPro" id="IPR021866">
    <property type="entry name" value="SpoIIAA-like"/>
</dbReference>
<dbReference type="Proteomes" id="UP000703674">
    <property type="component" value="Unassembled WGS sequence"/>
</dbReference>
<dbReference type="EMBL" id="JAAVJR010001152">
    <property type="protein sequence ID" value="NJW55440.1"/>
    <property type="molecule type" value="Genomic_DNA"/>
</dbReference>
<dbReference type="RefSeq" id="WP_168139936.1">
    <property type="nucleotide sequence ID" value="NZ_JAAVJR010001152.1"/>
</dbReference>
<sequence>MLSIQVERNIVYTIAEEKLTDEDYDRLIPLLEEKIRSYGKIRWYFEMQEFEGWSLSAMWRDLKFDFSNKENLERIAMVGDKSWEKQLTQLMKPFTGAEIKYFGTND</sequence>
<evidence type="ECO:0000313" key="1">
    <source>
        <dbReference type="EMBL" id="NJW55440.1"/>
    </source>
</evidence>
<name>A0ABX1D523_9FLAO</name>
<proteinExistence type="predicted"/>
<evidence type="ECO:0000313" key="2">
    <source>
        <dbReference type="Proteomes" id="UP000703674"/>
    </source>
</evidence>